<dbReference type="PANTHER" id="PTHR45989:SF1">
    <property type="entry name" value="TRANSLATION INITIATION FACTOR EIF-2B SUBUNIT GAMMA"/>
    <property type="match status" value="1"/>
</dbReference>
<evidence type="ECO:0000256" key="4">
    <source>
        <dbReference type="ARBA" id="ARBA00022540"/>
    </source>
</evidence>
<dbReference type="SUPFAM" id="SSF51161">
    <property type="entry name" value="Trimeric LpxA-like enzymes"/>
    <property type="match status" value="1"/>
</dbReference>
<comment type="similarity">
    <text evidence="2">Belongs to the eIF-2B gamma/epsilon subunits family.</text>
</comment>
<dbReference type="GO" id="GO:0005829">
    <property type="term" value="C:cytosol"/>
    <property type="evidence" value="ECO:0007669"/>
    <property type="project" value="UniProtKB-SubCell"/>
</dbReference>
<dbReference type="GO" id="GO:0003743">
    <property type="term" value="F:translation initiation factor activity"/>
    <property type="evidence" value="ECO:0007669"/>
    <property type="project" value="TreeGrafter"/>
</dbReference>
<reference evidence="8" key="1">
    <citation type="submission" date="2016-06" db="EMBL/GenBank/DDBJ databases">
        <title>Parallel loss of symbiosis genes in relatives of nitrogen-fixing non-legume Parasponia.</title>
        <authorList>
            <person name="Van Velzen R."/>
            <person name="Holmer R."/>
            <person name="Bu F."/>
            <person name="Rutten L."/>
            <person name="Van Zeijl A."/>
            <person name="Liu W."/>
            <person name="Santuari L."/>
            <person name="Cao Q."/>
            <person name="Sharma T."/>
            <person name="Shen D."/>
            <person name="Roswanjaya Y."/>
            <person name="Wardhani T."/>
            <person name="Kalhor M.S."/>
            <person name="Jansen J."/>
            <person name="Van den Hoogen J."/>
            <person name="Gungor B."/>
            <person name="Hartog M."/>
            <person name="Hontelez J."/>
            <person name="Verver J."/>
            <person name="Yang W.-C."/>
            <person name="Schijlen E."/>
            <person name="Repin R."/>
            <person name="Schilthuizen M."/>
            <person name="Schranz E."/>
            <person name="Heidstra R."/>
            <person name="Miyata K."/>
            <person name="Fedorova E."/>
            <person name="Kohlen W."/>
            <person name="Bisseling T."/>
            <person name="Smit S."/>
            <person name="Geurts R."/>
        </authorList>
    </citation>
    <scope>NUCLEOTIDE SEQUENCE [LARGE SCALE GENOMIC DNA]</scope>
    <source>
        <strain evidence="8">cv. WU1-14</strain>
    </source>
</reference>
<keyword evidence="5" id="KW-0648">Protein biosynthesis</keyword>
<dbReference type="Gene3D" id="2.160.10.10">
    <property type="entry name" value="Hexapeptide repeat proteins"/>
    <property type="match status" value="1"/>
</dbReference>
<dbReference type="GO" id="GO:0002183">
    <property type="term" value="P:cytoplasmic translational initiation"/>
    <property type="evidence" value="ECO:0007669"/>
    <property type="project" value="TreeGrafter"/>
</dbReference>
<comment type="caution">
    <text evidence="7">The sequence shown here is derived from an EMBL/GenBank/DDBJ whole genome shotgun (WGS) entry which is preliminary data.</text>
</comment>
<comment type="subcellular location">
    <subcellularLocation>
        <location evidence="1">Cytoplasm</location>
        <location evidence="1">Cytosol</location>
    </subcellularLocation>
</comment>
<evidence type="ECO:0000256" key="1">
    <source>
        <dbReference type="ARBA" id="ARBA00004514"/>
    </source>
</evidence>
<dbReference type="InterPro" id="IPR011004">
    <property type="entry name" value="Trimer_LpxA-like_sf"/>
</dbReference>
<sequence length="98" mass="11161">MRSQPLSTPSFTWYVQVVNSVVIHQQTFDLRTKVRPHCMPGEDSRIYNEFCMKRSVLFCHCQIGSDAKVVHLVVMNHVPIRGGFTIQASLICGNVQLQ</sequence>
<keyword evidence="4" id="KW-0396">Initiation factor</keyword>
<dbReference type="GO" id="GO:0005851">
    <property type="term" value="C:eukaryotic translation initiation factor 2B complex"/>
    <property type="evidence" value="ECO:0007669"/>
    <property type="project" value="TreeGrafter"/>
</dbReference>
<name>A0A2P5DQW9_PARAD</name>
<dbReference type="PANTHER" id="PTHR45989">
    <property type="entry name" value="TRANSLATION INITIATION FACTOR EIF-2B SUBUNIT GAMMA"/>
    <property type="match status" value="1"/>
</dbReference>
<dbReference type="STRING" id="3476.A0A2P5DQW9"/>
<organism evidence="7 8">
    <name type="scientific">Parasponia andersonii</name>
    <name type="common">Sponia andersonii</name>
    <dbReference type="NCBI Taxonomy" id="3476"/>
    <lineage>
        <taxon>Eukaryota</taxon>
        <taxon>Viridiplantae</taxon>
        <taxon>Streptophyta</taxon>
        <taxon>Embryophyta</taxon>
        <taxon>Tracheophyta</taxon>
        <taxon>Spermatophyta</taxon>
        <taxon>Magnoliopsida</taxon>
        <taxon>eudicotyledons</taxon>
        <taxon>Gunneridae</taxon>
        <taxon>Pentapetalae</taxon>
        <taxon>rosids</taxon>
        <taxon>fabids</taxon>
        <taxon>Rosales</taxon>
        <taxon>Cannabaceae</taxon>
        <taxon>Parasponia</taxon>
    </lineage>
</organism>
<evidence type="ECO:0000256" key="3">
    <source>
        <dbReference type="ARBA" id="ARBA00022490"/>
    </source>
</evidence>
<dbReference type="OrthoDB" id="10250549at2759"/>
<dbReference type="EMBL" id="JXTB01000022">
    <property type="protein sequence ID" value="PON75678.1"/>
    <property type="molecule type" value="Genomic_DNA"/>
</dbReference>
<accession>A0A2P5DQW9</accession>
<evidence type="ECO:0000256" key="5">
    <source>
        <dbReference type="ARBA" id="ARBA00022917"/>
    </source>
</evidence>
<protein>
    <submittedName>
        <fullName evidence="7">Trimeric LpxA-like</fullName>
    </submittedName>
</protein>
<dbReference type="AlphaFoldDB" id="A0A2P5DQW9"/>
<evidence type="ECO:0000313" key="8">
    <source>
        <dbReference type="Proteomes" id="UP000237105"/>
    </source>
</evidence>
<evidence type="ECO:0000256" key="6">
    <source>
        <dbReference type="ARBA" id="ARBA00046432"/>
    </source>
</evidence>
<evidence type="ECO:0000256" key="2">
    <source>
        <dbReference type="ARBA" id="ARBA00007878"/>
    </source>
</evidence>
<proteinExistence type="inferred from homology"/>
<keyword evidence="3" id="KW-0963">Cytoplasm</keyword>
<comment type="subunit">
    <text evidence="6">Component of the translation initiation factor 2B (eIF2B) complex which is a heterodecamer of two sets of five different subunits: alpha, beta, gamma, delta and epsilon. Subunits alpha, beta and delta comprise a regulatory subcomplex and subunits epsilon and gamma comprise a catalytic subcomplex. Within the complex, the hexameric regulatory complex resides at the center, with the two heterodimeric catalytic subcomplexes bound on opposite sides.</text>
</comment>
<evidence type="ECO:0000313" key="7">
    <source>
        <dbReference type="EMBL" id="PON75678.1"/>
    </source>
</evidence>
<dbReference type="Proteomes" id="UP000237105">
    <property type="component" value="Unassembled WGS sequence"/>
</dbReference>
<keyword evidence="8" id="KW-1185">Reference proteome</keyword>
<dbReference type="InterPro" id="IPR051960">
    <property type="entry name" value="eIF2B_gamma"/>
</dbReference>
<gene>
    <name evidence="7" type="ORF">PanWU01x14_039380</name>
</gene>
<dbReference type="GO" id="GO:0005085">
    <property type="term" value="F:guanyl-nucleotide exchange factor activity"/>
    <property type="evidence" value="ECO:0007669"/>
    <property type="project" value="TreeGrafter"/>
</dbReference>